<proteinExistence type="predicted"/>
<protein>
    <submittedName>
        <fullName evidence="2">Uncharacterized protein</fullName>
    </submittedName>
</protein>
<organism evidence="2 3">
    <name type="scientific">Streptomyces incanus</name>
    <dbReference type="NCBI Taxonomy" id="887453"/>
    <lineage>
        <taxon>Bacteria</taxon>
        <taxon>Bacillati</taxon>
        <taxon>Actinomycetota</taxon>
        <taxon>Actinomycetes</taxon>
        <taxon>Kitasatosporales</taxon>
        <taxon>Streptomycetaceae</taxon>
        <taxon>Streptomyces</taxon>
    </lineage>
</organism>
<comment type="caution">
    <text evidence="2">The sequence shown here is derived from an EMBL/GenBank/DDBJ whole genome shotgun (WGS) entry which is preliminary data.</text>
</comment>
<name>A0ABW0XIZ7_9ACTN</name>
<sequence length="84" mass="9004">MAITSLAWTNSASPHGDQDLVGGGELHRAQPVEGELDRDLWAVHRCPQPVADSPHPARCRWDTVEATTRPATIAPGRSAVCDPP</sequence>
<reference evidence="3" key="1">
    <citation type="journal article" date="2019" name="Int. J. Syst. Evol. Microbiol.">
        <title>The Global Catalogue of Microorganisms (GCM) 10K type strain sequencing project: providing services to taxonomists for standard genome sequencing and annotation.</title>
        <authorList>
            <consortium name="The Broad Institute Genomics Platform"/>
            <consortium name="The Broad Institute Genome Sequencing Center for Infectious Disease"/>
            <person name="Wu L."/>
            <person name="Ma J."/>
        </authorList>
    </citation>
    <scope>NUCLEOTIDE SEQUENCE [LARGE SCALE GENOMIC DNA]</scope>
    <source>
        <strain evidence="3">JCM 13852</strain>
    </source>
</reference>
<dbReference type="EMBL" id="JBHSPC010000027">
    <property type="protein sequence ID" value="MFC5670572.1"/>
    <property type="molecule type" value="Genomic_DNA"/>
</dbReference>
<keyword evidence="3" id="KW-1185">Reference proteome</keyword>
<dbReference type="Proteomes" id="UP001596183">
    <property type="component" value="Unassembled WGS sequence"/>
</dbReference>
<evidence type="ECO:0000256" key="1">
    <source>
        <dbReference type="SAM" id="MobiDB-lite"/>
    </source>
</evidence>
<dbReference type="RefSeq" id="WP_381209089.1">
    <property type="nucleotide sequence ID" value="NZ_JBHSPC010000027.1"/>
</dbReference>
<evidence type="ECO:0000313" key="2">
    <source>
        <dbReference type="EMBL" id="MFC5670572.1"/>
    </source>
</evidence>
<accession>A0ABW0XIZ7</accession>
<feature type="compositionally biased region" description="Polar residues" evidence="1">
    <location>
        <begin position="1"/>
        <end position="13"/>
    </location>
</feature>
<feature type="region of interest" description="Disordered" evidence="1">
    <location>
        <begin position="1"/>
        <end position="25"/>
    </location>
</feature>
<evidence type="ECO:0000313" key="3">
    <source>
        <dbReference type="Proteomes" id="UP001596183"/>
    </source>
</evidence>
<gene>
    <name evidence="2" type="ORF">ACFP2V_10725</name>
</gene>